<evidence type="ECO:0000313" key="2">
    <source>
        <dbReference type="Proteomes" id="UP000249377"/>
    </source>
</evidence>
<comment type="caution">
    <text evidence="1">The sequence shown here is derived from an EMBL/GenBank/DDBJ whole genome shotgun (WGS) entry which is preliminary data.</text>
</comment>
<name>A0A328UKF5_9FIRM</name>
<reference evidence="1 2" key="1">
    <citation type="submission" date="2018-06" db="EMBL/GenBank/DDBJ databases">
        <title>Noncontiguous genome sequence of Ruminococcaceae bacterium ASD2818.</title>
        <authorList>
            <person name="Chaplin A.V."/>
            <person name="Sokolova S.R."/>
            <person name="Kochetkova T.O."/>
            <person name="Goltsov A.Y."/>
            <person name="Trofimov D.Y."/>
            <person name="Efimov B.A."/>
        </authorList>
    </citation>
    <scope>NUCLEOTIDE SEQUENCE [LARGE SCALE GENOMIC DNA]</scope>
    <source>
        <strain evidence="1 2">ASD2818</strain>
    </source>
</reference>
<dbReference type="EMBL" id="QLYR01000001">
    <property type="protein sequence ID" value="RAQ30670.1"/>
    <property type="molecule type" value="Genomic_DNA"/>
</dbReference>
<organism evidence="1 2">
    <name type="scientific">Hydrogeniiclostridium mannosilyticum</name>
    <dbReference type="NCBI Taxonomy" id="2764322"/>
    <lineage>
        <taxon>Bacteria</taxon>
        <taxon>Bacillati</taxon>
        <taxon>Bacillota</taxon>
        <taxon>Clostridia</taxon>
        <taxon>Eubacteriales</taxon>
        <taxon>Acutalibacteraceae</taxon>
        <taxon>Hydrogeniiclostridium</taxon>
    </lineage>
</organism>
<evidence type="ECO:0000313" key="1">
    <source>
        <dbReference type="EMBL" id="RAQ30670.1"/>
    </source>
</evidence>
<accession>A0A328UKF5</accession>
<dbReference type="AlphaFoldDB" id="A0A328UKF5"/>
<proteinExistence type="predicted"/>
<gene>
    <name evidence="1" type="ORF">DPQ25_04075</name>
</gene>
<sequence>MALILIDRIFSTFQRKFHNIQPLAWPLEHRAAGAVQKQDETIYFLKYIYHTIIPKFCKPHTSSAGNRGGKPQQVDFIARRMVYYCRNSS</sequence>
<keyword evidence="2" id="KW-1185">Reference proteome</keyword>
<dbReference type="Proteomes" id="UP000249377">
    <property type="component" value="Unassembled WGS sequence"/>
</dbReference>
<protein>
    <submittedName>
        <fullName evidence="1">Uncharacterized protein</fullName>
    </submittedName>
</protein>